<organism evidence="3 4">
    <name type="scientific">Algivirga pacifica</name>
    <dbReference type="NCBI Taxonomy" id="1162670"/>
    <lineage>
        <taxon>Bacteria</taxon>
        <taxon>Pseudomonadati</taxon>
        <taxon>Bacteroidota</taxon>
        <taxon>Cytophagia</taxon>
        <taxon>Cytophagales</taxon>
        <taxon>Flammeovirgaceae</taxon>
        <taxon>Algivirga</taxon>
    </lineage>
</organism>
<comment type="caution">
    <text evidence="3">The sequence shown here is derived from an EMBL/GenBank/DDBJ whole genome shotgun (WGS) entry which is preliminary data.</text>
</comment>
<protein>
    <submittedName>
        <fullName evidence="3">Uncharacterized protein</fullName>
    </submittedName>
</protein>
<feature type="coiled-coil region" evidence="1">
    <location>
        <begin position="74"/>
        <end position="108"/>
    </location>
</feature>
<sequence length="163" mass="19136">MNDAWYQVIFHLQQYFYFWAAFFVLTTAGMLFFLLKGRRKRYITEEEKVRYLFDELKTSKANADKLLNVFEHRVLVKEQEVREKEELLVNLQTEIREKEKSLLMLEDKLPEEVKEEIQAIHSSSEGSMNNTITFILGILVGTVTGVLIFNLLLREGVVSGHLF</sequence>
<feature type="transmembrane region" description="Helical" evidence="2">
    <location>
        <begin position="132"/>
        <end position="153"/>
    </location>
</feature>
<evidence type="ECO:0000256" key="2">
    <source>
        <dbReference type="SAM" id="Phobius"/>
    </source>
</evidence>
<accession>A0ABP9D880</accession>
<keyword evidence="2" id="KW-1133">Transmembrane helix</keyword>
<keyword evidence="1" id="KW-0175">Coiled coil</keyword>
<feature type="transmembrane region" description="Helical" evidence="2">
    <location>
        <begin position="15"/>
        <end position="35"/>
    </location>
</feature>
<name>A0ABP9D880_9BACT</name>
<dbReference type="RefSeq" id="WP_345370404.1">
    <property type="nucleotide sequence ID" value="NZ_BAABJX010000022.1"/>
</dbReference>
<dbReference type="EMBL" id="BAABJX010000022">
    <property type="protein sequence ID" value="GAA4829880.1"/>
    <property type="molecule type" value="Genomic_DNA"/>
</dbReference>
<reference evidence="4" key="1">
    <citation type="journal article" date="2019" name="Int. J. Syst. Evol. Microbiol.">
        <title>The Global Catalogue of Microorganisms (GCM) 10K type strain sequencing project: providing services to taxonomists for standard genome sequencing and annotation.</title>
        <authorList>
            <consortium name="The Broad Institute Genomics Platform"/>
            <consortium name="The Broad Institute Genome Sequencing Center for Infectious Disease"/>
            <person name="Wu L."/>
            <person name="Ma J."/>
        </authorList>
    </citation>
    <scope>NUCLEOTIDE SEQUENCE [LARGE SCALE GENOMIC DNA]</scope>
    <source>
        <strain evidence="4">JCM 18326</strain>
    </source>
</reference>
<evidence type="ECO:0000313" key="3">
    <source>
        <dbReference type="EMBL" id="GAA4829880.1"/>
    </source>
</evidence>
<keyword evidence="4" id="KW-1185">Reference proteome</keyword>
<keyword evidence="2" id="KW-0812">Transmembrane</keyword>
<evidence type="ECO:0000313" key="4">
    <source>
        <dbReference type="Proteomes" id="UP001500298"/>
    </source>
</evidence>
<dbReference type="Proteomes" id="UP001500298">
    <property type="component" value="Unassembled WGS sequence"/>
</dbReference>
<keyword evidence="2" id="KW-0472">Membrane</keyword>
<evidence type="ECO:0000256" key="1">
    <source>
        <dbReference type="SAM" id="Coils"/>
    </source>
</evidence>
<proteinExistence type="predicted"/>
<gene>
    <name evidence="3" type="ORF">GCM10023331_13900</name>
</gene>